<accession>B2VUI5</accession>
<dbReference type="GeneID" id="6339866"/>
<proteinExistence type="predicted"/>
<evidence type="ECO:0000313" key="4">
    <source>
        <dbReference type="EMBL" id="EDU40479.1"/>
    </source>
</evidence>
<feature type="domain" description="Spindle pole body-associated protein cut12" evidence="3">
    <location>
        <begin position="248"/>
        <end position="347"/>
    </location>
</feature>
<dbReference type="AlphaFoldDB" id="B2VUI5"/>
<dbReference type="STRING" id="426418.B2VUI5"/>
<feature type="compositionally biased region" description="Basic and acidic residues" evidence="2">
    <location>
        <begin position="642"/>
        <end position="679"/>
    </location>
</feature>
<protein>
    <recommendedName>
        <fullName evidence="3">Spindle pole body-associated protein cut12 domain-containing protein</fullName>
    </recommendedName>
</protein>
<feature type="compositionally biased region" description="Polar residues" evidence="2">
    <location>
        <begin position="1"/>
        <end position="11"/>
    </location>
</feature>
<evidence type="ECO:0000313" key="5">
    <source>
        <dbReference type="Proteomes" id="UP000001471"/>
    </source>
</evidence>
<feature type="compositionally biased region" description="Polar residues" evidence="2">
    <location>
        <begin position="568"/>
        <end position="579"/>
    </location>
</feature>
<dbReference type="InParanoid" id="B2VUI5"/>
<reference evidence="5" key="1">
    <citation type="journal article" date="2013" name="G3 (Bethesda)">
        <title>Comparative genomics of a plant-pathogenic fungus, Pyrenophora tritici-repentis, reveals transduplication and the impact of repeat elements on pathogenicity and population divergence.</title>
        <authorList>
            <person name="Manning V.A."/>
            <person name="Pandelova I."/>
            <person name="Dhillon B."/>
            <person name="Wilhelm L.J."/>
            <person name="Goodwin S.B."/>
            <person name="Berlin A.M."/>
            <person name="Figueroa M."/>
            <person name="Freitag M."/>
            <person name="Hane J.K."/>
            <person name="Henrissat B."/>
            <person name="Holman W.H."/>
            <person name="Kodira C.D."/>
            <person name="Martin J."/>
            <person name="Oliver R.P."/>
            <person name="Robbertse B."/>
            <person name="Schackwitz W."/>
            <person name="Schwartz D.C."/>
            <person name="Spatafora J.W."/>
            <person name="Turgeon B.G."/>
            <person name="Yandava C."/>
            <person name="Young S."/>
            <person name="Zhou S."/>
            <person name="Zeng Q."/>
            <person name="Grigoriev I.V."/>
            <person name="Ma L.-J."/>
            <person name="Ciuffetti L.M."/>
        </authorList>
    </citation>
    <scope>NUCLEOTIDE SEQUENCE [LARGE SCALE GENOMIC DNA]</scope>
    <source>
        <strain evidence="5">Pt-1C-BFP</strain>
    </source>
</reference>
<dbReference type="HOGENOM" id="CLU_438853_0_0_1"/>
<name>B2VUI5_PYRTR</name>
<feature type="coiled-coil region" evidence="1">
    <location>
        <begin position="283"/>
        <end position="356"/>
    </location>
</feature>
<feature type="region of interest" description="Disordered" evidence="2">
    <location>
        <begin position="1"/>
        <end position="23"/>
    </location>
</feature>
<evidence type="ECO:0000259" key="3">
    <source>
        <dbReference type="Pfam" id="PF11500"/>
    </source>
</evidence>
<feature type="compositionally biased region" description="Pro residues" evidence="2">
    <location>
        <begin position="510"/>
        <end position="528"/>
    </location>
</feature>
<dbReference type="Proteomes" id="UP000001471">
    <property type="component" value="Unassembled WGS sequence"/>
</dbReference>
<evidence type="ECO:0000256" key="1">
    <source>
        <dbReference type="SAM" id="Coils"/>
    </source>
</evidence>
<dbReference type="OrthoDB" id="5383703at2759"/>
<feature type="region of interest" description="Disordered" evidence="2">
    <location>
        <begin position="195"/>
        <end position="237"/>
    </location>
</feature>
<sequence>MPQLLRAQQTHAPPRLPFSGKHTRPSRIVFASNTTHCQHPTWLTVADAACSAALVFSGISTTTPSWSDVQEKYVAMFSWITGPRITNVIEDLQPENNYESTFIEPPETPAHQFAVKAFKHAIFGTPAPEDTKDTVKKSERKARVDAANAKAFELPAPRENGPPISPSKQPGGILMTPGTASKGRKQVSFGSQVVDNEGKRGNVGKTGIPNDCPGKFPSPWTPGTQLKLDAESEKRPRTRLTEALLDARTTIQHKSGQKPKARDDSDITIDLGAPRSESGKYWKEQYESYADKSEKEMKKVIAKQQLAKKFAMKKDGEVTELANKLEQERKRHRQREKDLEQQNKDLQERLRQAMAASGSSSIEIATLKARVAVLEASASQPSSDLPKNKVPFDIYEDGTKDHPRSAPHGLDLDPDMSYSMASSTKENKSPRLRRQRRGTMPDTLNRPTLPSRLGTGEGEASILLGKSPYAPQQPSDATLDKAPTSTQQEQVPKSPLKIRRHEPTKENNVPKPPAEMPPSSPLPMPSPGLDPWMDLNDRSIPQMDKMAMPISIGQPYTRPEWNPPPRQSGVSKSVSQAKQTETKSEKKADPPRRREHTIEKAIHATELGATSIISTKDAKHNPTAPKVEPRKTNNVTSYHAPTDPKFELTKVTAHHTERSAEVKRDGSKLTAADRRELAKLRLANKKKERKNHAAVA</sequence>
<feature type="region of interest" description="Disordered" evidence="2">
    <location>
        <begin position="251"/>
        <end position="272"/>
    </location>
</feature>
<dbReference type="KEGG" id="ptrr:6339866"/>
<organism evidence="4 5">
    <name type="scientific">Pyrenophora tritici-repentis (strain Pt-1C-BFP)</name>
    <name type="common">Wheat tan spot fungus</name>
    <name type="synonym">Drechslera tritici-repentis</name>
    <dbReference type="NCBI Taxonomy" id="426418"/>
    <lineage>
        <taxon>Eukaryota</taxon>
        <taxon>Fungi</taxon>
        <taxon>Dikarya</taxon>
        <taxon>Ascomycota</taxon>
        <taxon>Pezizomycotina</taxon>
        <taxon>Dothideomycetes</taxon>
        <taxon>Pleosporomycetidae</taxon>
        <taxon>Pleosporales</taxon>
        <taxon>Pleosporineae</taxon>
        <taxon>Pleosporaceae</taxon>
        <taxon>Pyrenophora</taxon>
    </lineage>
</organism>
<feature type="region of interest" description="Disordered" evidence="2">
    <location>
        <begin position="551"/>
        <end position="696"/>
    </location>
</feature>
<dbReference type="OMA" id="WITGPRI"/>
<dbReference type="EMBL" id="DS231615">
    <property type="protein sequence ID" value="EDU40479.1"/>
    <property type="molecule type" value="Genomic_DNA"/>
</dbReference>
<keyword evidence="1" id="KW-0175">Coiled coil</keyword>
<dbReference type="eggNOG" id="ENOG502S2W9">
    <property type="taxonomic scope" value="Eukaryota"/>
</dbReference>
<feature type="region of interest" description="Disordered" evidence="2">
    <location>
        <begin position="377"/>
        <end position="537"/>
    </location>
</feature>
<dbReference type="Pfam" id="PF11500">
    <property type="entry name" value="Cut12"/>
    <property type="match status" value="1"/>
</dbReference>
<feature type="compositionally biased region" description="Basic and acidic residues" evidence="2">
    <location>
        <begin position="580"/>
        <end position="603"/>
    </location>
</feature>
<feature type="compositionally biased region" description="Basic residues" evidence="2">
    <location>
        <begin position="682"/>
        <end position="696"/>
    </location>
</feature>
<evidence type="ECO:0000256" key="2">
    <source>
        <dbReference type="SAM" id="MobiDB-lite"/>
    </source>
</evidence>
<gene>
    <name evidence="4" type="ORF">PTRG_01041</name>
</gene>
<dbReference type="InterPro" id="IPR021589">
    <property type="entry name" value="Cut12"/>
</dbReference>